<reference evidence="1 2" key="1">
    <citation type="journal article" date="2024" name="G3 (Bethesda)">
        <title>Genome assembly of Hibiscus sabdariffa L. provides insights into metabolisms of medicinal natural products.</title>
        <authorList>
            <person name="Kim T."/>
        </authorList>
    </citation>
    <scope>NUCLEOTIDE SEQUENCE [LARGE SCALE GENOMIC DNA]</scope>
    <source>
        <strain evidence="1">TK-2024</strain>
        <tissue evidence="1">Old leaves</tissue>
    </source>
</reference>
<evidence type="ECO:0000313" key="2">
    <source>
        <dbReference type="Proteomes" id="UP001396334"/>
    </source>
</evidence>
<name>A0ABR2S0K9_9ROSI</name>
<proteinExistence type="predicted"/>
<protein>
    <submittedName>
        <fullName evidence="1">Uncharacterized protein</fullName>
    </submittedName>
</protein>
<sequence>MAADMVDEADCWDYNRLSQWLPHNVLDKIATVKPPRSRVGADAPSWRWEKNLMQLNVETRMFHRPYASLPHVGCYGSKDVMFSLAAL</sequence>
<evidence type="ECO:0000313" key="1">
    <source>
        <dbReference type="EMBL" id="KAK9018472.1"/>
    </source>
</evidence>
<dbReference type="EMBL" id="JBBPBN010000019">
    <property type="protein sequence ID" value="KAK9018472.1"/>
    <property type="molecule type" value="Genomic_DNA"/>
</dbReference>
<dbReference type="Proteomes" id="UP001396334">
    <property type="component" value="Unassembled WGS sequence"/>
</dbReference>
<organism evidence="1 2">
    <name type="scientific">Hibiscus sabdariffa</name>
    <name type="common">roselle</name>
    <dbReference type="NCBI Taxonomy" id="183260"/>
    <lineage>
        <taxon>Eukaryota</taxon>
        <taxon>Viridiplantae</taxon>
        <taxon>Streptophyta</taxon>
        <taxon>Embryophyta</taxon>
        <taxon>Tracheophyta</taxon>
        <taxon>Spermatophyta</taxon>
        <taxon>Magnoliopsida</taxon>
        <taxon>eudicotyledons</taxon>
        <taxon>Gunneridae</taxon>
        <taxon>Pentapetalae</taxon>
        <taxon>rosids</taxon>
        <taxon>malvids</taxon>
        <taxon>Malvales</taxon>
        <taxon>Malvaceae</taxon>
        <taxon>Malvoideae</taxon>
        <taxon>Hibiscus</taxon>
    </lineage>
</organism>
<keyword evidence="2" id="KW-1185">Reference proteome</keyword>
<comment type="caution">
    <text evidence="1">The sequence shown here is derived from an EMBL/GenBank/DDBJ whole genome shotgun (WGS) entry which is preliminary data.</text>
</comment>
<gene>
    <name evidence="1" type="ORF">V6N11_001446</name>
</gene>
<accession>A0ABR2S0K9</accession>